<reference evidence="2 3" key="1">
    <citation type="submission" date="2019-03" db="EMBL/GenBank/DDBJ databases">
        <title>Genomic Encyclopedia of Type Strains, Phase IV (KMG-IV): sequencing the most valuable type-strain genomes for metagenomic binning, comparative biology and taxonomic classification.</title>
        <authorList>
            <person name="Goeker M."/>
        </authorList>
    </citation>
    <scope>NUCLEOTIDE SEQUENCE [LARGE SCALE GENOMIC DNA]</scope>
    <source>
        <strain evidence="2 3">DSM 44684</strain>
    </source>
</reference>
<keyword evidence="2" id="KW-0808">Transferase</keyword>
<dbReference type="STRING" id="1210063.GCA_001612665_00068"/>
<keyword evidence="2" id="KW-0418">Kinase</keyword>
<evidence type="ECO:0000259" key="1">
    <source>
        <dbReference type="Pfam" id="PF01636"/>
    </source>
</evidence>
<dbReference type="PANTHER" id="PTHR47829">
    <property type="entry name" value="HYDROLASE, PUTATIVE (AFU_ORTHOLOGUE AFUA_1G12880)-RELATED"/>
    <property type="match status" value="1"/>
</dbReference>
<accession>A0A4R1FNM0</accession>
<evidence type="ECO:0000313" key="3">
    <source>
        <dbReference type="Proteomes" id="UP000294856"/>
    </source>
</evidence>
<dbReference type="SUPFAM" id="SSF56112">
    <property type="entry name" value="Protein kinase-like (PK-like)"/>
    <property type="match status" value="1"/>
</dbReference>
<dbReference type="InterPro" id="IPR041726">
    <property type="entry name" value="ACAD10_11_N"/>
</dbReference>
<dbReference type="PANTHER" id="PTHR47829:SF1">
    <property type="entry name" value="HAD FAMILY PHOSPHATASE"/>
    <property type="match status" value="1"/>
</dbReference>
<feature type="domain" description="Aminoglycoside phosphotransferase" evidence="1">
    <location>
        <begin position="44"/>
        <end position="269"/>
    </location>
</feature>
<dbReference type="Gene3D" id="3.30.200.20">
    <property type="entry name" value="Phosphorylase Kinase, domain 1"/>
    <property type="match status" value="1"/>
</dbReference>
<comment type="caution">
    <text evidence="2">The sequence shown here is derived from an EMBL/GenBank/DDBJ whole genome shotgun (WGS) entry which is preliminary data.</text>
</comment>
<dbReference type="InterPro" id="IPR011009">
    <property type="entry name" value="Kinase-like_dom_sf"/>
</dbReference>
<dbReference type="InterPro" id="IPR002575">
    <property type="entry name" value="Aminoglycoside_PTrfase"/>
</dbReference>
<dbReference type="OrthoDB" id="3806873at2"/>
<protein>
    <submittedName>
        <fullName evidence="2">Aminoglycoside phosphotransferase (APT) family kinase protein</fullName>
    </submittedName>
</protein>
<name>A0A4R1FNM0_9NOCA</name>
<gene>
    <name evidence="2" type="ORF">DFR71_2406</name>
</gene>
<dbReference type="InterPro" id="IPR052898">
    <property type="entry name" value="ACAD10-like"/>
</dbReference>
<dbReference type="Pfam" id="PF01636">
    <property type="entry name" value="APH"/>
    <property type="match status" value="1"/>
</dbReference>
<sequence>MSTPARTDGAREVRTEDAFDTDALTTWIHAALPDHHDLATTPAVRQFSGGASNLTYLLSYPDRDLILRRPPNGRRAEGAHDMAREYRVQTALNPVFDYVPATLALCEDPEVIGTPFYLMQRLDGLIPRKDLPTDLGLTPEQVHTLCTNVLDVLIDLHTIDPTAAQLDWMSKGPGYVTRQIHGWSERYRRAKTWNVGSFDKVMSWLDANQPPDRGAVVIHNDFRFDNIVLDHADPTRPIGLLDWEMATIGDPLMDLGSALAYWVQADDNLAFRFFRRQPTHTPGMLTRHAVVEHYCRRTGIGLTDREWAFYEVFGLFRLAAICQQIYYRYHHKQTTNPAFRSFAIAVLLLQQRCHRIIGTTR</sequence>
<organism evidence="2 3">
    <name type="scientific">Nocardia alba</name>
    <dbReference type="NCBI Taxonomy" id="225051"/>
    <lineage>
        <taxon>Bacteria</taxon>
        <taxon>Bacillati</taxon>
        <taxon>Actinomycetota</taxon>
        <taxon>Actinomycetes</taxon>
        <taxon>Mycobacteriales</taxon>
        <taxon>Nocardiaceae</taxon>
        <taxon>Nocardia</taxon>
    </lineage>
</organism>
<dbReference type="GO" id="GO:0016301">
    <property type="term" value="F:kinase activity"/>
    <property type="evidence" value="ECO:0007669"/>
    <property type="project" value="UniProtKB-KW"/>
</dbReference>
<dbReference type="EMBL" id="SMFR01000002">
    <property type="protein sequence ID" value="TCJ96377.1"/>
    <property type="molecule type" value="Genomic_DNA"/>
</dbReference>
<dbReference type="CDD" id="cd05154">
    <property type="entry name" value="ACAD10_11_N-like"/>
    <property type="match status" value="1"/>
</dbReference>
<dbReference type="RefSeq" id="WP_067444469.1">
    <property type="nucleotide sequence ID" value="NZ_SMFR01000002.1"/>
</dbReference>
<dbReference type="Proteomes" id="UP000294856">
    <property type="component" value="Unassembled WGS sequence"/>
</dbReference>
<dbReference type="AlphaFoldDB" id="A0A4R1FNM0"/>
<evidence type="ECO:0000313" key="2">
    <source>
        <dbReference type="EMBL" id="TCJ96377.1"/>
    </source>
</evidence>
<proteinExistence type="predicted"/>
<keyword evidence="3" id="KW-1185">Reference proteome</keyword>
<dbReference type="Gene3D" id="3.90.1200.10">
    <property type="match status" value="1"/>
</dbReference>